<dbReference type="AlphaFoldDB" id="F2LWM9"/>
<dbReference type="Proteomes" id="UP000008139">
    <property type="component" value="Chromosome"/>
</dbReference>
<reference evidence="1 2" key="1">
    <citation type="journal article" date="2011" name="Stand. Genomic Sci.">
        <title>Complete genome sequence of the thermophilic sulfur-reducer Hippea maritima type strain (MH(2)).</title>
        <authorList>
            <person name="Huntemann M."/>
            <person name="Lu M."/>
            <person name="Nolan M."/>
            <person name="Lapidus A."/>
            <person name="Lucas S."/>
            <person name="Hammon N."/>
            <person name="Deshpande S."/>
            <person name="Cheng J.F."/>
            <person name="Tapia R."/>
            <person name="Han C."/>
            <person name="Goodwin L."/>
            <person name="Pitluck S."/>
            <person name="Liolios K."/>
            <person name="Pagani I."/>
            <person name="Ivanova N."/>
            <person name="Ovchinikova G."/>
            <person name="Pati A."/>
            <person name="Chen A."/>
            <person name="Palaniappan K."/>
            <person name="Land M."/>
            <person name="Hauser L."/>
            <person name="Jeffries C.D."/>
            <person name="Detter J.C."/>
            <person name="Brambilla E.M."/>
            <person name="Rohde M."/>
            <person name="Spring S."/>
            <person name="Goker M."/>
            <person name="Woyke T."/>
            <person name="Bristow J."/>
            <person name="Eisen J.A."/>
            <person name="Markowitz V."/>
            <person name="Hugenholtz P."/>
            <person name="Kyrpides N.C."/>
            <person name="Klenk H.P."/>
            <person name="Mavromatis K."/>
        </authorList>
    </citation>
    <scope>NUCLEOTIDE SEQUENCE [LARGE SCALE GENOMIC DNA]</scope>
    <source>
        <strain evidence="2">ATCC 700847 / DSM 10411 / MH2</strain>
    </source>
</reference>
<accession>F2LWM9</accession>
<dbReference type="KEGG" id="hmr:Hipma_1176"/>
<dbReference type="OrthoDB" id="5517017at2"/>
<dbReference type="RefSeq" id="WP_013682175.1">
    <property type="nucleotide sequence ID" value="NC_015318.1"/>
</dbReference>
<organism evidence="1 2">
    <name type="scientific">Hippea maritima (strain ATCC 700847 / DSM 10411 / MH2)</name>
    <dbReference type="NCBI Taxonomy" id="760142"/>
    <lineage>
        <taxon>Bacteria</taxon>
        <taxon>Pseudomonadati</taxon>
        <taxon>Campylobacterota</taxon>
        <taxon>Desulfurellia</taxon>
        <taxon>Desulfurellales</taxon>
        <taxon>Hippeaceae</taxon>
        <taxon>Hippea</taxon>
    </lineage>
</organism>
<sequence length="180" mass="20034">MGRIFGFALSSFFVLLLLTLKGFAENPQVKGNVPEPAKLCEFLVDVDGYSAGECDKMKAVGTPIGNLVKAEREYRQGDETISVIVLNGIMAKSSWAPFASNMEVDDDNNYVKITSINGYRCGINYEKKEKRGSIVIPLTDDIKNHPVSAIFAVNFENMSYKKAIDFIENFDLKSLVDLFQ</sequence>
<reference evidence="2" key="2">
    <citation type="submission" date="2011-03" db="EMBL/GenBank/DDBJ databases">
        <title>The complete genome of Hippea maritima DSM 10411.</title>
        <authorList>
            <consortium name="US DOE Joint Genome Institute (JGI-PGF)"/>
            <person name="Lucas S."/>
            <person name="Copeland A."/>
            <person name="Lapidus A."/>
            <person name="Bruce D."/>
            <person name="Goodwin L."/>
            <person name="Pitluck S."/>
            <person name="Peters L."/>
            <person name="Kyrpides N."/>
            <person name="Mavromatis K."/>
            <person name="Pagani I."/>
            <person name="Ivanova N."/>
            <person name="Mikhailova N."/>
            <person name="Lu M."/>
            <person name="Detter J.C."/>
            <person name="Tapia R."/>
            <person name="Han C."/>
            <person name="Land M."/>
            <person name="Hauser L."/>
            <person name="Markowitz V."/>
            <person name="Cheng J.-F."/>
            <person name="Hugenholtz P."/>
            <person name="Woyke T."/>
            <person name="Wu D."/>
            <person name="Spring S."/>
            <person name="Schroeder M."/>
            <person name="Brambilla E."/>
            <person name="Klenk H.-P."/>
            <person name="Eisen J.A."/>
        </authorList>
    </citation>
    <scope>NUCLEOTIDE SEQUENCE [LARGE SCALE GENOMIC DNA]</scope>
    <source>
        <strain evidence="2">ATCC 700847 / DSM 10411 / MH2</strain>
    </source>
</reference>
<keyword evidence="2" id="KW-1185">Reference proteome</keyword>
<dbReference type="eggNOG" id="ENOG503369Z">
    <property type="taxonomic scope" value="Bacteria"/>
</dbReference>
<name>F2LWM9_HIPMA</name>
<dbReference type="STRING" id="760142.Hipma_1176"/>
<proteinExistence type="predicted"/>
<dbReference type="HOGENOM" id="CLU_1585700_0_0_7"/>
<protein>
    <submittedName>
        <fullName evidence="1">Uncharacterized protein</fullName>
    </submittedName>
</protein>
<gene>
    <name evidence="1" type="ordered locus">Hipma_1176</name>
</gene>
<evidence type="ECO:0000313" key="1">
    <source>
        <dbReference type="EMBL" id="AEA34138.1"/>
    </source>
</evidence>
<evidence type="ECO:0000313" key="2">
    <source>
        <dbReference type="Proteomes" id="UP000008139"/>
    </source>
</evidence>
<dbReference type="InParanoid" id="F2LWM9"/>
<dbReference type="EMBL" id="CP002606">
    <property type="protein sequence ID" value="AEA34138.1"/>
    <property type="molecule type" value="Genomic_DNA"/>
</dbReference>